<accession>W2CDG9</accession>
<dbReference type="Pfam" id="PF13443">
    <property type="entry name" value="HTH_26"/>
    <property type="match status" value="1"/>
</dbReference>
<dbReference type="Gene3D" id="1.10.260.40">
    <property type="entry name" value="lambda repressor-like DNA-binding domains"/>
    <property type="match status" value="1"/>
</dbReference>
<dbReference type="InterPro" id="IPR001387">
    <property type="entry name" value="Cro/C1-type_HTH"/>
</dbReference>
<gene>
    <name evidence="2" type="ORF">T229_08485</name>
</gene>
<evidence type="ECO:0000313" key="2">
    <source>
        <dbReference type="EMBL" id="ETK04522.1"/>
    </source>
</evidence>
<dbReference type="CDD" id="cd00093">
    <property type="entry name" value="HTH_XRE"/>
    <property type="match status" value="1"/>
</dbReference>
<dbReference type="SMART" id="SM00530">
    <property type="entry name" value="HTH_XRE"/>
    <property type="match status" value="1"/>
</dbReference>
<feature type="domain" description="HTH cro/C1-type" evidence="1">
    <location>
        <begin position="7"/>
        <end position="61"/>
    </location>
</feature>
<organism evidence="2 3">
    <name type="scientific">Tannerella sp. oral taxon BU063 isolate Cell 5</name>
    <dbReference type="NCBI Taxonomy" id="1410950"/>
    <lineage>
        <taxon>Bacteria</taxon>
        <taxon>Pseudomonadati</taxon>
        <taxon>Bacteroidota</taxon>
        <taxon>Bacteroidia</taxon>
        <taxon>Bacteroidales</taxon>
        <taxon>Tannerellaceae</taxon>
        <taxon>Tannerella</taxon>
    </lineage>
</organism>
<comment type="caution">
    <text evidence="2">The sequence shown here is derived from an EMBL/GenBank/DDBJ whole genome shotgun (WGS) entry which is preliminary data.</text>
</comment>
<sequence length="66" mass="7406">MKAINRIKSVLAEKQVSGKRLAEEIGRTENTVSRWVSNKVQPSLESLLEIANALDVDVRELLRSSK</sequence>
<dbReference type="InterPro" id="IPR010982">
    <property type="entry name" value="Lambda_DNA-bd_dom_sf"/>
</dbReference>
<dbReference type="Proteomes" id="UP000018872">
    <property type="component" value="Unassembled WGS sequence"/>
</dbReference>
<keyword evidence="2" id="KW-0238">DNA-binding</keyword>
<protein>
    <submittedName>
        <fullName evidence="2">DNA-binding protein</fullName>
    </submittedName>
</protein>
<evidence type="ECO:0000313" key="3">
    <source>
        <dbReference type="Proteomes" id="UP000018872"/>
    </source>
</evidence>
<dbReference type="SUPFAM" id="SSF47413">
    <property type="entry name" value="lambda repressor-like DNA-binding domains"/>
    <property type="match status" value="1"/>
</dbReference>
<dbReference type="AlphaFoldDB" id="W2CDG9"/>
<dbReference type="EMBL" id="AYYC01000646">
    <property type="protein sequence ID" value="ETK04522.1"/>
    <property type="molecule type" value="Genomic_DNA"/>
</dbReference>
<reference evidence="2 3" key="1">
    <citation type="submission" date="2013-11" db="EMBL/GenBank/DDBJ databases">
        <title>Single cell genomics of uncultured Tannerella BU063 (oral taxon 286).</title>
        <authorList>
            <person name="Beall C.J."/>
            <person name="Campbell A.G."/>
            <person name="Griffen A.L."/>
            <person name="Podar M."/>
            <person name="Leys E.J."/>
        </authorList>
    </citation>
    <scope>NUCLEOTIDE SEQUENCE [LARGE SCALE GENOMIC DNA]</scope>
    <source>
        <strain evidence="2">Cell 5</strain>
    </source>
</reference>
<proteinExistence type="predicted"/>
<dbReference type="PROSITE" id="PS50943">
    <property type="entry name" value="HTH_CROC1"/>
    <property type="match status" value="1"/>
</dbReference>
<evidence type="ECO:0000259" key="1">
    <source>
        <dbReference type="PROSITE" id="PS50943"/>
    </source>
</evidence>
<name>W2CDG9_9BACT</name>
<dbReference type="GO" id="GO:0003677">
    <property type="term" value="F:DNA binding"/>
    <property type="evidence" value="ECO:0007669"/>
    <property type="project" value="UniProtKB-KW"/>
</dbReference>